<comment type="caution">
    <text evidence="1">The sequence shown here is derived from an EMBL/GenBank/DDBJ whole genome shotgun (WGS) entry which is preliminary data.</text>
</comment>
<name>A0A6M0LIR6_PSEXY</name>
<protein>
    <recommendedName>
        <fullName evidence="3">ParB/Sulfiredoxin domain-containing protein</fullName>
    </recommendedName>
</protein>
<reference evidence="1 2" key="2">
    <citation type="submission" date="2020-03" db="EMBL/GenBank/DDBJ databases">
        <title>Investigating the evolutionary divergence of the Butyrivibrio group.</title>
        <authorList>
            <person name="Skvortsov T."/>
            <person name="Santos F.G."/>
            <person name="Ting K.S."/>
            <person name="Creevey C.J."/>
        </authorList>
    </citation>
    <scope>NUCLEOTIDE SEQUENCE [LARGE SCALE GENOMIC DNA]</scope>
    <source>
        <strain evidence="1 2">MZ8</strain>
    </source>
</reference>
<evidence type="ECO:0008006" key="3">
    <source>
        <dbReference type="Google" id="ProtNLM"/>
    </source>
</evidence>
<dbReference type="EMBL" id="VTVE01000002">
    <property type="protein sequence ID" value="NEX01873.1"/>
    <property type="molecule type" value="Genomic_DNA"/>
</dbReference>
<organism evidence="1 2">
    <name type="scientific">Pseudobutyrivibrio xylanivorans</name>
    <dbReference type="NCBI Taxonomy" id="185007"/>
    <lineage>
        <taxon>Bacteria</taxon>
        <taxon>Bacillati</taxon>
        <taxon>Bacillota</taxon>
        <taxon>Clostridia</taxon>
        <taxon>Lachnospirales</taxon>
        <taxon>Lachnospiraceae</taxon>
        <taxon>Pseudobutyrivibrio</taxon>
    </lineage>
</organism>
<proteinExistence type="predicted"/>
<evidence type="ECO:0000313" key="1">
    <source>
        <dbReference type="EMBL" id="NEX01873.1"/>
    </source>
</evidence>
<dbReference type="AlphaFoldDB" id="A0A6M0LIR6"/>
<accession>A0A6M0LIR6</accession>
<sequence length="271" mass="30724">MLRTEDLVRTLKKNKYVIYGAGYVADNFYKALENRDLLGKFEGFITTKGSSEAKYGWSVRAIDECNLNDELVCIAVHESITGEIETILKQSGIENYTWIYPNLYELLAGNKICTENVPIKSVLSANKNNLMIAIRYAAIEQFYGERADGYELYLAAMKLHCGIDTANKRLDSFKELIEIVEKKGYKEINPISLLENYELLDGVHRLAIAIYWGENTIDADIYKSLNGGKINIHEANGRADISELSKKLEEGILSPLKEINKRIMEKYGVKC</sequence>
<evidence type="ECO:0000313" key="2">
    <source>
        <dbReference type="Proteomes" id="UP000473091"/>
    </source>
</evidence>
<reference evidence="1 2" key="1">
    <citation type="submission" date="2019-09" db="EMBL/GenBank/DDBJ databases">
        <authorList>
            <person name="Pidcock S.E."/>
            <person name="Huws S.A."/>
        </authorList>
    </citation>
    <scope>NUCLEOTIDE SEQUENCE [LARGE SCALE GENOMIC DNA]</scope>
    <source>
        <strain evidence="1 2">MZ8</strain>
    </source>
</reference>
<dbReference type="InterPro" id="IPR036086">
    <property type="entry name" value="ParB/Sulfiredoxin_sf"/>
</dbReference>
<dbReference type="RefSeq" id="WP_090488078.1">
    <property type="nucleotide sequence ID" value="NZ_VTVE01000002.1"/>
</dbReference>
<dbReference type="SUPFAM" id="SSF110849">
    <property type="entry name" value="ParB/Sulfiredoxin"/>
    <property type="match status" value="1"/>
</dbReference>
<gene>
    <name evidence="1" type="ORF">F0Q01_08260</name>
</gene>
<dbReference type="Proteomes" id="UP000473091">
    <property type="component" value="Unassembled WGS sequence"/>
</dbReference>